<dbReference type="Proteomes" id="UP000694523">
    <property type="component" value="Unplaced"/>
</dbReference>
<dbReference type="InterPro" id="IPR013783">
    <property type="entry name" value="Ig-like_fold"/>
</dbReference>
<comment type="subcellular location">
    <subcellularLocation>
        <location evidence="1">Membrane</location>
        <topology evidence="1">Single-pass membrane protein</topology>
    </subcellularLocation>
</comment>
<dbReference type="GO" id="GO:0043025">
    <property type="term" value="C:neuronal cell body"/>
    <property type="evidence" value="ECO:0007669"/>
    <property type="project" value="TreeGrafter"/>
</dbReference>
<dbReference type="SUPFAM" id="SSF48726">
    <property type="entry name" value="Immunoglobulin"/>
    <property type="match status" value="1"/>
</dbReference>
<dbReference type="PANTHER" id="PTHR46841:SF7">
    <property type="entry name" value="IG-LIKE DOMAIN-CONTAINING PROTEIN"/>
    <property type="match status" value="1"/>
</dbReference>
<dbReference type="AlphaFoldDB" id="A0A8C6TSR6"/>
<keyword evidence="4" id="KW-1133">Transmembrane helix</keyword>
<keyword evidence="5" id="KW-0472">Membrane</keyword>
<sequence length="70" mass="8045">MGPTFSEINKYVLSHLQFQMTNFFQTTLRNCSIVVQNVTEQDEGCYLCLFITSSDMAYYGKACLHTYGKN</sequence>
<dbReference type="GO" id="GO:0016020">
    <property type="term" value="C:membrane"/>
    <property type="evidence" value="ECO:0007669"/>
    <property type="project" value="UniProtKB-SubCell"/>
</dbReference>
<dbReference type="GO" id="GO:0150079">
    <property type="term" value="P:negative regulation of neuroinflammatory response"/>
    <property type="evidence" value="ECO:0007669"/>
    <property type="project" value="TreeGrafter"/>
</dbReference>
<evidence type="ECO:0000313" key="10">
    <source>
        <dbReference type="Proteomes" id="UP000694523"/>
    </source>
</evidence>
<evidence type="ECO:0000313" key="9">
    <source>
        <dbReference type="Ensembl" id="ENSNMLP00000022724.1"/>
    </source>
</evidence>
<dbReference type="GO" id="GO:0009986">
    <property type="term" value="C:cell surface"/>
    <property type="evidence" value="ECO:0007669"/>
    <property type="project" value="TreeGrafter"/>
</dbReference>
<dbReference type="InterPro" id="IPR036179">
    <property type="entry name" value="Ig-like_dom_sf"/>
</dbReference>
<dbReference type="GO" id="GO:0098632">
    <property type="term" value="F:cell-cell adhesion mediator activity"/>
    <property type="evidence" value="ECO:0007669"/>
    <property type="project" value="InterPro"/>
</dbReference>
<reference evidence="9" key="2">
    <citation type="submission" date="2025-09" db="UniProtKB">
        <authorList>
            <consortium name="Ensembl"/>
        </authorList>
    </citation>
    <scope>IDENTIFICATION</scope>
</reference>
<keyword evidence="10" id="KW-1185">Reference proteome</keyword>
<keyword evidence="7" id="KW-0325">Glycoprotein</keyword>
<dbReference type="GO" id="GO:0034113">
    <property type="term" value="P:heterotypic cell-cell adhesion"/>
    <property type="evidence" value="ECO:0007669"/>
    <property type="project" value="TreeGrafter"/>
</dbReference>
<evidence type="ECO:0000256" key="8">
    <source>
        <dbReference type="ARBA" id="ARBA00023319"/>
    </source>
</evidence>
<keyword evidence="6" id="KW-1015">Disulfide bond</keyword>
<proteinExistence type="predicted"/>
<evidence type="ECO:0000256" key="1">
    <source>
        <dbReference type="ARBA" id="ARBA00004167"/>
    </source>
</evidence>
<keyword evidence="8" id="KW-0393">Immunoglobulin domain</keyword>
<evidence type="ECO:0000256" key="4">
    <source>
        <dbReference type="ARBA" id="ARBA00022989"/>
    </source>
</evidence>
<reference evidence="9" key="1">
    <citation type="submission" date="2025-08" db="UniProtKB">
        <authorList>
            <consortium name="Ensembl"/>
        </authorList>
    </citation>
    <scope>IDENTIFICATION</scope>
</reference>
<dbReference type="GO" id="GO:0030424">
    <property type="term" value="C:axon"/>
    <property type="evidence" value="ECO:0007669"/>
    <property type="project" value="TreeGrafter"/>
</dbReference>
<evidence type="ECO:0008006" key="11">
    <source>
        <dbReference type="Google" id="ProtNLM"/>
    </source>
</evidence>
<protein>
    <recommendedName>
        <fullName evidence="11">Immunoglobulin V-set domain-containing protein</fullName>
    </recommendedName>
</protein>
<evidence type="ECO:0000256" key="7">
    <source>
        <dbReference type="ARBA" id="ARBA00023180"/>
    </source>
</evidence>
<dbReference type="PANTHER" id="PTHR46841">
    <property type="entry name" value="OX-2 MEMBRANE GLYCOPROTEIN"/>
    <property type="match status" value="1"/>
</dbReference>
<evidence type="ECO:0000256" key="2">
    <source>
        <dbReference type="ARBA" id="ARBA00022692"/>
    </source>
</evidence>
<dbReference type="InterPro" id="IPR047164">
    <property type="entry name" value="OX2G-like"/>
</dbReference>
<dbReference type="Gene3D" id="2.60.40.10">
    <property type="entry name" value="Immunoglobulins"/>
    <property type="match status" value="1"/>
</dbReference>
<keyword evidence="3" id="KW-0732">Signal</keyword>
<accession>A0A8C6TSR6</accession>
<organism evidence="9 10">
    <name type="scientific">Neogobius melanostomus</name>
    <name type="common">round goby</name>
    <dbReference type="NCBI Taxonomy" id="47308"/>
    <lineage>
        <taxon>Eukaryota</taxon>
        <taxon>Metazoa</taxon>
        <taxon>Chordata</taxon>
        <taxon>Craniata</taxon>
        <taxon>Vertebrata</taxon>
        <taxon>Euteleostomi</taxon>
        <taxon>Actinopterygii</taxon>
        <taxon>Neopterygii</taxon>
        <taxon>Teleostei</taxon>
        <taxon>Neoteleostei</taxon>
        <taxon>Acanthomorphata</taxon>
        <taxon>Gobiaria</taxon>
        <taxon>Gobiiformes</taxon>
        <taxon>Gobioidei</taxon>
        <taxon>Gobiidae</taxon>
        <taxon>Benthophilinae</taxon>
        <taxon>Neogobiini</taxon>
        <taxon>Neogobius</taxon>
    </lineage>
</organism>
<evidence type="ECO:0000256" key="5">
    <source>
        <dbReference type="ARBA" id="ARBA00023136"/>
    </source>
</evidence>
<dbReference type="Ensembl" id="ENSNMLT00000025441.1">
    <property type="protein sequence ID" value="ENSNMLP00000022724.1"/>
    <property type="gene ID" value="ENSNMLG00000014648.1"/>
</dbReference>
<keyword evidence="2" id="KW-0812">Transmembrane</keyword>
<evidence type="ECO:0000256" key="3">
    <source>
        <dbReference type="ARBA" id="ARBA00022729"/>
    </source>
</evidence>
<name>A0A8C6TSR6_9GOBI</name>
<evidence type="ECO:0000256" key="6">
    <source>
        <dbReference type="ARBA" id="ARBA00023157"/>
    </source>
</evidence>